<feature type="coiled-coil region" evidence="1">
    <location>
        <begin position="359"/>
        <end position="400"/>
    </location>
</feature>
<evidence type="ECO:0000313" key="3">
    <source>
        <dbReference type="EMBL" id="KAJ4387760.1"/>
    </source>
</evidence>
<evidence type="ECO:0000256" key="1">
    <source>
        <dbReference type="SAM" id="Coils"/>
    </source>
</evidence>
<dbReference type="OrthoDB" id="10543453at2759"/>
<feature type="region of interest" description="Disordered" evidence="2">
    <location>
        <begin position="1"/>
        <end position="137"/>
    </location>
</feature>
<feature type="region of interest" description="Disordered" evidence="2">
    <location>
        <begin position="166"/>
        <end position="209"/>
    </location>
</feature>
<feature type="compositionally biased region" description="Polar residues" evidence="2">
    <location>
        <begin position="99"/>
        <end position="108"/>
    </location>
</feature>
<organism evidence="3 4">
    <name type="scientific">Gnomoniopsis smithogilvyi</name>
    <dbReference type="NCBI Taxonomy" id="1191159"/>
    <lineage>
        <taxon>Eukaryota</taxon>
        <taxon>Fungi</taxon>
        <taxon>Dikarya</taxon>
        <taxon>Ascomycota</taxon>
        <taxon>Pezizomycotina</taxon>
        <taxon>Sordariomycetes</taxon>
        <taxon>Sordariomycetidae</taxon>
        <taxon>Diaporthales</taxon>
        <taxon>Gnomoniaceae</taxon>
        <taxon>Gnomoniopsis</taxon>
    </lineage>
</organism>
<keyword evidence="1" id="KW-0175">Coiled coil</keyword>
<protein>
    <submittedName>
        <fullName evidence="3">Uncharacterized protein</fullName>
    </submittedName>
</protein>
<sequence>MSSTETVRDRQSGKRRRLRSTSATTGETSRKKHKSSEPPQNQNDPANEDIATAQSSKPAQSGHYKFMGGTSKPSFRKSAIGDAKASIKPDPQPIRSDITGLNGNVSGSNKRKKKIPILDLTGDSSDEPTQACESADTLQKQVTELTSERNDYRRSLHDANKKIHELNEEKLFRKVRPPDQTGSDKRETSVAAAERESQTAKAKKDVEEQLTVSRAEAVRLQQRLDQQIAECNKISSEKKDQETKELRLQEAFDKQLKESEWHKGIKESLSTRYGKKEKELDQTRKRLSETTDMCKRLLKDKSSLRKQLKSEQAQTTTLQQELAQQKQTYDAEVLRFEASEKQYEKRMEVEMAKARALAKSDLEKQAEEHESTITRQQMEMEKMKHDIEEQKEAADWYKAKFLKFKGWFYTLEKESQEKDAAMRRVLTKALAAVGVDFDHLTQ</sequence>
<feature type="compositionally biased region" description="Basic and acidic residues" evidence="2">
    <location>
        <begin position="1"/>
        <end position="12"/>
    </location>
</feature>
<name>A0A9W8YPW9_9PEZI</name>
<dbReference type="Proteomes" id="UP001140453">
    <property type="component" value="Unassembled WGS sequence"/>
</dbReference>
<reference evidence="3" key="1">
    <citation type="submission" date="2022-10" db="EMBL/GenBank/DDBJ databases">
        <title>Tapping the CABI collections for fungal endophytes: first genome assemblies for Collariella, Neodidymelliopsis, Ascochyta clinopodiicola, Didymella pomorum, Didymosphaeria variabile, Neocosmospora piperis and Neocucurbitaria cava.</title>
        <authorList>
            <person name="Hill R."/>
        </authorList>
    </citation>
    <scope>NUCLEOTIDE SEQUENCE</scope>
    <source>
        <strain evidence="3">IMI 355082</strain>
    </source>
</reference>
<feature type="compositionally biased region" description="Polar residues" evidence="2">
    <location>
        <begin position="127"/>
        <end position="137"/>
    </location>
</feature>
<comment type="caution">
    <text evidence="3">The sequence shown here is derived from an EMBL/GenBank/DDBJ whole genome shotgun (WGS) entry which is preliminary data.</text>
</comment>
<dbReference type="AlphaFoldDB" id="A0A9W8YPW9"/>
<keyword evidence="4" id="KW-1185">Reference proteome</keyword>
<dbReference type="EMBL" id="JAPEVB010000005">
    <property type="protein sequence ID" value="KAJ4387760.1"/>
    <property type="molecule type" value="Genomic_DNA"/>
</dbReference>
<proteinExistence type="predicted"/>
<accession>A0A9W8YPW9</accession>
<evidence type="ECO:0000256" key="2">
    <source>
        <dbReference type="SAM" id="MobiDB-lite"/>
    </source>
</evidence>
<gene>
    <name evidence="3" type="ORF">N0V93_008361</name>
</gene>
<evidence type="ECO:0000313" key="4">
    <source>
        <dbReference type="Proteomes" id="UP001140453"/>
    </source>
</evidence>
<feature type="compositionally biased region" description="Basic and acidic residues" evidence="2">
    <location>
        <begin position="182"/>
        <end position="207"/>
    </location>
</feature>